<evidence type="ECO:0000313" key="2">
    <source>
        <dbReference type="Proteomes" id="UP001597533"/>
    </source>
</evidence>
<sequence length="136" mass="15691">MSHLGLTDFEFEKKLSDCTLDPSIFSHEAHLRLAWIHIEKYGVEKAVNNVKALIRQYVKALDAEDKYNETVTVASVRAVNHFIKKSKTRNFNQFIKENKQLAHNLKGLLSSHYKTNIFESVTAKKQFIAPDLEPFN</sequence>
<dbReference type="RefSeq" id="WP_183485372.1">
    <property type="nucleotide sequence ID" value="NZ_JBHUOV010000001.1"/>
</dbReference>
<name>A0ABW5WJY0_9FLAO</name>
<gene>
    <name evidence="1" type="ORF">ACFS5M_02615</name>
</gene>
<dbReference type="EMBL" id="JBHUOV010000001">
    <property type="protein sequence ID" value="MFD2822544.1"/>
    <property type="molecule type" value="Genomic_DNA"/>
</dbReference>
<evidence type="ECO:0000313" key="1">
    <source>
        <dbReference type="EMBL" id="MFD2822544.1"/>
    </source>
</evidence>
<keyword evidence="2" id="KW-1185">Reference proteome</keyword>
<reference evidence="2" key="1">
    <citation type="journal article" date="2019" name="Int. J. Syst. Evol. Microbiol.">
        <title>The Global Catalogue of Microorganisms (GCM) 10K type strain sequencing project: providing services to taxonomists for standard genome sequencing and annotation.</title>
        <authorList>
            <consortium name="The Broad Institute Genomics Platform"/>
            <consortium name="The Broad Institute Genome Sequencing Center for Infectious Disease"/>
            <person name="Wu L."/>
            <person name="Ma J."/>
        </authorList>
    </citation>
    <scope>NUCLEOTIDE SEQUENCE [LARGE SCALE GENOMIC DNA]</scope>
    <source>
        <strain evidence="2">KCTC 32141</strain>
    </source>
</reference>
<protein>
    <submittedName>
        <fullName evidence="1">Uncharacterized protein</fullName>
    </submittedName>
</protein>
<proteinExistence type="predicted"/>
<dbReference type="Proteomes" id="UP001597533">
    <property type="component" value="Unassembled WGS sequence"/>
</dbReference>
<organism evidence="1 2">
    <name type="scientific">Lacinutrix iliipiscaria</name>
    <dbReference type="NCBI Taxonomy" id="1230532"/>
    <lineage>
        <taxon>Bacteria</taxon>
        <taxon>Pseudomonadati</taxon>
        <taxon>Bacteroidota</taxon>
        <taxon>Flavobacteriia</taxon>
        <taxon>Flavobacteriales</taxon>
        <taxon>Flavobacteriaceae</taxon>
        <taxon>Lacinutrix</taxon>
    </lineage>
</organism>
<accession>A0ABW5WJY0</accession>
<comment type="caution">
    <text evidence="1">The sequence shown here is derived from an EMBL/GenBank/DDBJ whole genome shotgun (WGS) entry which is preliminary data.</text>
</comment>